<comment type="caution">
    <text evidence="1">The sequence shown here is derived from an EMBL/GenBank/DDBJ whole genome shotgun (WGS) entry which is preliminary data.</text>
</comment>
<organism evidence="1 2">
    <name type="scientific">Macrolepiota fuliginosa MF-IS2</name>
    <dbReference type="NCBI Taxonomy" id="1400762"/>
    <lineage>
        <taxon>Eukaryota</taxon>
        <taxon>Fungi</taxon>
        <taxon>Dikarya</taxon>
        <taxon>Basidiomycota</taxon>
        <taxon>Agaricomycotina</taxon>
        <taxon>Agaricomycetes</taxon>
        <taxon>Agaricomycetidae</taxon>
        <taxon>Agaricales</taxon>
        <taxon>Agaricineae</taxon>
        <taxon>Agaricaceae</taxon>
        <taxon>Macrolepiota</taxon>
    </lineage>
</organism>
<sequence length="229" mass="24649">MGEPELSVDFTTNKVVLQDVACDRCNAVIQKGGFHGPVWSKATGAVVHMCHACYDHYEKHVDKDEKMTKLQDEEMHTQTQPQDQQALLVLGVSGPNSLPPAGQYMYVLMQNGQHGYMHAIPNAPSTIGVPFVPNGQGLVQSNLALSTIAPAGGFLWVPSQSMLSGMMHPPPTIPQSLNKKAVRSVMARAMHEECLGHRSSGGWVTALSAEMSSLTTSTKPSKGYTGAHN</sequence>
<evidence type="ECO:0000313" key="1">
    <source>
        <dbReference type="EMBL" id="KAF9441224.1"/>
    </source>
</evidence>
<reference evidence="1" key="1">
    <citation type="submission" date="2020-11" db="EMBL/GenBank/DDBJ databases">
        <authorList>
            <consortium name="DOE Joint Genome Institute"/>
            <person name="Ahrendt S."/>
            <person name="Riley R."/>
            <person name="Andreopoulos W."/>
            <person name="Labutti K."/>
            <person name="Pangilinan J."/>
            <person name="Ruiz-Duenas F.J."/>
            <person name="Barrasa J.M."/>
            <person name="Sanchez-Garcia M."/>
            <person name="Camarero S."/>
            <person name="Miyauchi S."/>
            <person name="Serrano A."/>
            <person name="Linde D."/>
            <person name="Babiker R."/>
            <person name="Drula E."/>
            <person name="Ayuso-Fernandez I."/>
            <person name="Pacheco R."/>
            <person name="Padilla G."/>
            <person name="Ferreira P."/>
            <person name="Barriuso J."/>
            <person name="Kellner H."/>
            <person name="Castanera R."/>
            <person name="Alfaro M."/>
            <person name="Ramirez L."/>
            <person name="Pisabarro A.G."/>
            <person name="Kuo A."/>
            <person name="Tritt A."/>
            <person name="Lipzen A."/>
            <person name="He G."/>
            <person name="Yan M."/>
            <person name="Ng V."/>
            <person name="Cullen D."/>
            <person name="Martin F."/>
            <person name="Rosso M.-N."/>
            <person name="Henrissat B."/>
            <person name="Hibbett D."/>
            <person name="Martinez A.T."/>
            <person name="Grigoriev I.V."/>
        </authorList>
    </citation>
    <scope>NUCLEOTIDE SEQUENCE</scope>
    <source>
        <strain evidence="1">MF-IS2</strain>
    </source>
</reference>
<gene>
    <name evidence="1" type="ORF">P691DRAFT_766571</name>
</gene>
<proteinExistence type="predicted"/>
<keyword evidence="2" id="KW-1185">Reference proteome</keyword>
<dbReference type="EMBL" id="MU152004">
    <property type="protein sequence ID" value="KAF9441224.1"/>
    <property type="molecule type" value="Genomic_DNA"/>
</dbReference>
<evidence type="ECO:0000313" key="2">
    <source>
        <dbReference type="Proteomes" id="UP000807342"/>
    </source>
</evidence>
<dbReference type="AlphaFoldDB" id="A0A9P5X0A2"/>
<name>A0A9P5X0A2_9AGAR</name>
<protein>
    <submittedName>
        <fullName evidence="1">Uncharacterized protein</fullName>
    </submittedName>
</protein>
<accession>A0A9P5X0A2</accession>
<dbReference type="Proteomes" id="UP000807342">
    <property type="component" value="Unassembled WGS sequence"/>
</dbReference>